<protein>
    <submittedName>
        <fullName evidence="1">Uncharacterized protein</fullName>
    </submittedName>
</protein>
<reference evidence="1" key="2">
    <citation type="journal article" date="2015" name="Fish Shellfish Immunol.">
        <title>Early steps in the European eel (Anguilla anguilla)-Vibrio vulnificus interaction in the gills: Role of the RtxA13 toxin.</title>
        <authorList>
            <person name="Callol A."/>
            <person name="Pajuelo D."/>
            <person name="Ebbesson L."/>
            <person name="Teles M."/>
            <person name="MacKenzie S."/>
            <person name="Amaro C."/>
        </authorList>
    </citation>
    <scope>NUCLEOTIDE SEQUENCE</scope>
</reference>
<sequence>MLNRSHPRVSHKKCMITSSLFKKMVQPNLKCESIDSFSSGAEVQKRTSSHIKYKCTSNSPWAIQIYIRLYQ</sequence>
<organism evidence="1">
    <name type="scientific">Anguilla anguilla</name>
    <name type="common">European freshwater eel</name>
    <name type="synonym">Muraena anguilla</name>
    <dbReference type="NCBI Taxonomy" id="7936"/>
    <lineage>
        <taxon>Eukaryota</taxon>
        <taxon>Metazoa</taxon>
        <taxon>Chordata</taxon>
        <taxon>Craniata</taxon>
        <taxon>Vertebrata</taxon>
        <taxon>Euteleostomi</taxon>
        <taxon>Actinopterygii</taxon>
        <taxon>Neopterygii</taxon>
        <taxon>Teleostei</taxon>
        <taxon>Anguilliformes</taxon>
        <taxon>Anguillidae</taxon>
        <taxon>Anguilla</taxon>
    </lineage>
</organism>
<accession>A0A0E9QS52</accession>
<dbReference type="EMBL" id="GBXM01089644">
    <property type="protein sequence ID" value="JAH18933.1"/>
    <property type="molecule type" value="Transcribed_RNA"/>
</dbReference>
<dbReference type="AlphaFoldDB" id="A0A0E9QS52"/>
<proteinExistence type="predicted"/>
<reference evidence="1" key="1">
    <citation type="submission" date="2014-11" db="EMBL/GenBank/DDBJ databases">
        <authorList>
            <person name="Amaro Gonzalez C."/>
        </authorList>
    </citation>
    <scope>NUCLEOTIDE SEQUENCE</scope>
</reference>
<evidence type="ECO:0000313" key="1">
    <source>
        <dbReference type="EMBL" id="JAH18933.1"/>
    </source>
</evidence>
<name>A0A0E9QS52_ANGAN</name>